<organism evidence="1 2">
    <name type="scientific">Aspergillus pseudoustus</name>
    <dbReference type="NCBI Taxonomy" id="1810923"/>
    <lineage>
        <taxon>Eukaryota</taxon>
        <taxon>Fungi</taxon>
        <taxon>Dikarya</taxon>
        <taxon>Ascomycota</taxon>
        <taxon>Pezizomycotina</taxon>
        <taxon>Eurotiomycetes</taxon>
        <taxon>Eurotiomycetidae</taxon>
        <taxon>Eurotiales</taxon>
        <taxon>Aspergillaceae</taxon>
        <taxon>Aspergillus</taxon>
        <taxon>Aspergillus subgen. Nidulantes</taxon>
    </lineage>
</organism>
<evidence type="ECO:0000313" key="1">
    <source>
        <dbReference type="EMBL" id="KAL2843912.1"/>
    </source>
</evidence>
<dbReference type="Proteomes" id="UP001610446">
    <property type="component" value="Unassembled WGS sequence"/>
</dbReference>
<proteinExistence type="predicted"/>
<name>A0ABR4JY08_9EURO</name>
<comment type="caution">
    <text evidence="1">The sequence shown here is derived from an EMBL/GenBank/DDBJ whole genome shotgun (WGS) entry which is preliminary data.</text>
</comment>
<dbReference type="EMBL" id="JBFXLU010000085">
    <property type="protein sequence ID" value="KAL2843912.1"/>
    <property type="molecule type" value="Genomic_DNA"/>
</dbReference>
<reference evidence="1 2" key="1">
    <citation type="submission" date="2024-07" db="EMBL/GenBank/DDBJ databases">
        <title>Section-level genome sequencing and comparative genomics of Aspergillus sections Usti and Cavernicolus.</title>
        <authorList>
            <consortium name="Lawrence Berkeley National Laboratory"/>
            <person name="Nybo J.L."/>
            <person name="Vesth T.C."/>
            <person name="Theobald S."/>
            <person name="Frisvad J.C."/>
            <person name="Larsen T.O."/>
            <person name="Kjaerboelling I."/>
            <person name="Rothschild-Mancinelli K."/>
            <person name="Lyhne E.K."/>
            <person name="Kogle M.E."/>
            <person name="Barry K."/>
            <person name="Clum A."/>
            <person name="Na H."/>
            <person name="Ledsgaard L."/>
            <person name="Lin J."/>
            <person name="Lipzen A."/>
            <person name="Kuo A."/>
            <person name="Riley R."/>
            <person name="Mondo S."/>
            <person name="Labutti K."/>
            <person name="Haridas S."/>
            <person name="Pangalinan J."/>
            <person name="Salamov A.A."/>
            <person name="Simmons B.A."/>
            <person name="Magnuson J.K."/>
            <person name="Chen J."/>
            <person name="Drula E."/>
            <person name="Henrissat B."/>
            <person name="Wiebenga A."/>
            <person name="Lubbers R.J."/>
            <person name="Gomes A.C."/>
            <person name="Makela M.R."/>
            <person name="Stajich J."/>
            <person name="Grigoriev I.V."/>
            <person name="Mortensen U.H."/>
            <person name="De Vries R.P."/>
            <person name="Baker S.E."/>
            <person name="Andersen M.R."/>
        </authorList>
    </citation>
    <scope>NUCLEOTIDE SEQUENCE [LARGE SCALE GENOMIC DNA]</scope>
    <source>
        <strain evidence="1 2">CBS 123904</strain>
    </source>
</reference>
<sequence>MVLKVGIDQWKRSDWQFSWDDERWISADYVNVGPPTPDKIIKEGTLDENGKQKFNYGFNDFVIAECTPNMAYQVHGALQSLAELPPDHPRAETDTTATQGRMMARALAPNADKHRTGYRTMAYGWGQLRDVFNTHTTVNEYAAIEGPEAPEMSGEPFVRFVMLPIPGGLSGNNAFWIDLNKGLRALYFPARYVYSNDYPNDASWAKISFVEEGGGRYLIDAKQLKDQGADGTFGAAVNDLDTQLEEATRTAVNTTKLNEQYHIGAYSFDSTLIVNIPKFIDACFMVSMDPTAAPHDALYLAKAADITAKPYKIDGWQYPDCPIAWKVGEKTMKSYAGQVGKAEQIHLQEVTLSKLGGWEEFGLNLLVFAASLVPYIGPLLVMAGTEGIKALKDVQIDSSEEKLKAAGISSDVWNSLPSEAKETFLNKLAKEVPKVLKLFKKR</sequence>
<gene>
    <name evidence="1" type="ORF">BJY01DRAFT_248375</name>
</gene>
<evidence type="ECO:0000313" key="2">
    <source>
        <dbReference type="Proteomes" id="UP001610446"/>
    </source>
</evidence>
<accession>A0ABR4JY08</accession>
<keyword evidence="2" id="KW-1185">Reference proteome</keyword>
<protein>
    <submittedName>
        <fullName evidence="1">Uncharacterized protein</fullName>
    </submittedName>
</protein>